<dbReference type="Proteomes" id="UP000238325">
    <property type="component" value="Unassembled WGS sequence"/>
</dbReference>
<proteinExistence type="predicted"/>
<dbReference type="OrthoDB" id="1263406at2"/>
<organism evidence="1 4">
    <name type="scientific">Chryseobacterium culicis</name>
    <dbReference type="NCBI Taxonomy" id="680127"/>
    <lineage>
        <taxon>Bacteria</taxon>
        <taxon>Pseudomonadati</taxon>
        <taxon>Bacteroidota</taxon>
        <taxon>Flavobacteriia</taxon>
        <taxon>Flavobacteriales</taxon>
        <taxon>Weeksellaceae</taxon>
        <taxon>Chryseobacterium group</taxon>
        <taxon>Chryseobacterium</taxon>
    </lineage>
</organism>
<dbReference type="AlphaFoldDB" id="A0A2S9D392"/>
<keyword evidence="3" id="KW-1185">Reference proteome</keyword>
<protein>
    <submittedName>
        <fullName evidence="1">Uncharacterized protein</fullName>
    </submittedName>
</protein>
<name>A0A2S9D392_CHRCI</name>
<evidence type="ECO:0000313" key="2">
    <source>
        <dbReference type="EMBL" id="PRB92886.1"/>
    </source>
</evidence>
<evidence type="ECO:0000313" key="1">
    <source>
        <dbReference type="EMBL" id="PRB87210.1"/>
    </source>
</evidence>
<evidence type="ECO:0000313" key="3">
    <source>
        <dbReference type="Proteomes" id="UP000238325"/>
    </source>
</evidence>
<accession>A0A2S9D392</accession>
<dbReference type="Proteomes" id="UP000238534">
    <property type="component" value="Unassembled WGS sequence"/>
</dbReference>
<evidence type="ECO:0000313" key="4">
    <source>
        <dbReference type="Proteomes" id="UP000238534"/>
    </source>
</evidence>
<sequence length="69" mass="8421">MARLRYFLNDADFKVIKENNFFSLPKFKEWWDNADYDAYYVGECEYEGSCGSGYQPMDYTEWRKQHPKK</sequence>
<reference evidence="3 4" key="1">
    <citation type="submission" date="2017-09" db="EMBL/GenBank/DDBJ databases">
        <title>Genomic, metabolic, and phenotypic characteristics of bacterial isolates from the natural microbiome of the model nematode Caenorhabditis elegans.</title>
        <authorList>
            <person name="Zimmermann J."/>
            <person name="Obeng N."/>
            <person name="Yang W."/>
            <person name="Obeng O."/>
            <person name="Kissoyan K."/>
            <person name="Pees B."/>
            <person name="Dirksen P."/>
            <person name="Hoppner M."/>
            <person name="Franke A."/>
            <person name="Rosenstiel P."/>
            <person name="Leippe M."/>
            <person name="Dierking K."/>
            <person name="Kaleta C."/>
            <person name="Schulenburg H."/>
        </authorList>
    </citation>
    <scope>NUCLEOTIDE SEQUENCE [LARGE SCALE GENOMIC DNA]</scope>
    <source>
        <strain evidence="1 4">MYb25</strain>
        <strain evidence="2 3">MYb44</strain>
    </source>
</reference>
<dbReference type="EMBL" id="PCPH01000001">
    <property type="protein sequence ID" value="PRB92886.1"/>
    <property type="molecule type" value="Genomic_DNA"/>
</dbReference>
<dbReference type="EMBL" id="PCPP01000001">
    <property type="protein sequence ID" value="PRB87210.1"/>
    <property type="molecule type" value="Genomic_DNA"/>
</dbReference>
<comment type="caution">
    <text evidence="1">The sequence shown here is derived from an EMBL/GenBank/DDBJ whole genome shotgun (WGS) entry which is preliminary data.</text>
</comment>
<gene>
    <name evidence="1" type="ORF">CQ022_08840</name>
    <name evidence="2" type="ORF">CQ033_02510</name>
</gene>